<evidence type="ECO:0000256" key="2">
    <source>
        <dbReference type="ARBA" id="ARBA00022679"/>
    </source>
</evidence>
<dbReference type="OrthoDB" id="9800643at2"/>
<proteinExistence type="inferred from homology"/>
<dbReference type="GO" id="GO:0032259">
    <property type="term" value="P:methylation"/>
    <property type="evidence" value="ECO:0007669"/>
    <property type="project" value="UniProtKB-KW"/>
</dbReference>
<dbReference type="PANTHER" id="PTHR47806:SF1">
    <property type="entry name" value="RIBOSOMAL PROTEIN UL3 GLUTAMINE METHYLTRANSFERASE"/>
    <property type="match status" value="1"/>
</dbReference>
<gene>
    <name evidence="4 6" type="primary">prmB</name>
    <name evidence="6" type="ORF">AQUSIP_11910</name>
</gene>
<dbReference type="RefSeq" id="WP_148339158.1">
    <property type="nucleotide sequence ID" value="NZ_LR699119.1"/>
</dbReference>
<dbReference type="SUPFAM" id="SSF53335">
    <property type="entry name" value="S-adenosyl-L-methionine-dependent methyltransferases"/>
    <property type="match status" value="1"/>
</dbReference>
<dbReference type="InterPro" id="IPR007848">
    <property type="entry name" value="Small_mtfrase_dom"/>
</dbReference>
<protein>
    <recommendedName>
        <fullName evidence="4">Ribosomal protein uL3 glutamine methyltransferase</fullName>
        <shortName evidence="4">uL3 MTase</shortName>
        <ecNumber evidence="4">2.1.1.298</ecNumber>
    </recommendedName>
    <alternativeName>
        <fullName evidence="4">N5-glutamine methyltransferase PrmB</fullName>
    </alternativeName>
</protein>
<evidence type="ECO:0000259" key="5">
    <source>
        <dbReference type="Pfam" id="PF05175"/>
    </source>
</evidence>
<dbReference type="InterPro" id="IPR004556">
    <property type="entry name" value="HemK-like"/>
</dbReference>
<dbReference type="Pfam" id="PF05175">
    <property type="entry name" value="MTS"/>
    <property type="match status" value="1"/>
</dbReference>
<dbReference type="NCBIfam" id="TIGR03534">
    <property type="entry name" value="RF_mod_PrmC"/>
    <property type="match status" value="1"/>
</dbReference>
<dbReference type="GO" id="GO:0036009">
    <property type="term" value="F:protein-glutamine N-methyltransferase activity"/>
    <property type="evidence" value="ECO:0007669"/>
    <property type="project" value="UniProtKB-UniRule"/>
</dbReference>
<comment type="similarity">
    <text evidence="4">Belongs to the protein N5-glutamine methyltransferase family. PrmB subfamily.</text>
</comment>
<evidence type="ECO:0000313" key="7">
    <source>
        <dbReference type="Proteomes" id="UP000324194"/>
    </source>
</evidence>
<dbReference type="InterPro" id="IPR019874">
    <property type="entry name" value="RF_methyltr_PrmC"/>
</dbReference>
<dbReference type="GO" id="GO:0005829">
    <property type="term" value="C:cytosol"/>
    <property type="evidence" value="ECO:0007669"/>
    <property type="project" value="TreeGrafter"/>
</dbReference>
<dbReference type="InterPro" id="IPR017127">
    <property type="entry name" value="Ribosome_uL3_MTase"/>
</dbReference>
<evidence type="ECO:0000256" key="3">
    <source>
        <dbReference type="ARBA" id="ARBA00022691"/>
    </source>
</evidence>
<keyword evidence="6" id="KW-0687">Ribonucleoprotein</keyword>
<dbReference type="Gene3D" id="3.40.50.150">
    <property type="entry name" value="Vaccinia Virus protein VP39"/>
    <property type="match status" value="1"/>
</dbReference>
<sequence length="302" mass="33840">MTDYTNLITIRDYIRIATSRFNAAGLYYGHGTDNAWDEAIALILHTLHLPHDIHPGILDARLTEEERATIAGLIQTRIEKRMPVPYLTHEAWFCGMPFYVDERVLIPRSPIAELIENRFQPWINPEQVFAILDLCTGSGCIAIACAKAFPDASIDASDISAEALAVAKINALRHSVEDQVSLVESDLFSSLPRKKYDIIVSNPPYVSTEEMFSLPQEFRHEPEVGLAAGTQGLDFAVRILRHASEYLHPQGVLIVEVGNSEYALSQAYPDVPFTWLEFQRGGGGVFMLTAEQLNEHQEAFRE</sequence>
<accession>A0A5E4PFW1</accession>
<dbReference type="FunFam" id="3.40.50.150:FF:000042">
    <property type="entry name" value="50S ribosomal protein L3 glutamine methyltransferase"/>
    <property type="match status" value="1"/>
</dbReference>
<reference evidence="6 7" key="1">
    <citation type="submission" date="2019-08" db="EMBL/GenBank/DDBJ databases">
        <authorList>
            <person name="Guy L."/>
        </authorList>
    </citation>
    <scope>NUCLEOTIDE SEQUENCE [LARGE SCALE GENOMIC DNA]</scope>
    <source>
        <strain evidence="6 7">SGT-108</strain>
    </source>
</reference>
<keyword evidence="1 4" id="KW-0489">Methyltransferase</keyword>
<comment type="catalytic activity">
    <reaction evidence="4">
        <text>L-glutaminyl-[ribosomal protein uL3] + S-adenosyl-L-methionine = N(5)-methyl-L-glutaminyl-[ribosomal protein uL3] + S-adenosyl-L-homocysteine + H(+)</text>
        <dbReference type="Rhea" id="RHEA:45020"/>
        <dbReference type="Rhea" id="RHEA-COMP:11063"/>
        <dbReference type="Rhea" id="RHEA-COMP:11064"/>
        <dbReference type="ChEBI" id="CHEBI:15378"/>
        <dbReference type="ChEBI" id="CHEBI:30011"/>
        <dbReference type="ChEBI" id="CHEBI:57856"/>
        <dbReference type="ChEBI" id="CHEBI:59789"/>
        <dbReference type="ChEBI" id="CHEBI:61891"/>
        <dbReference type="EC" id="2.1.1.298"/>
    </reaction>
</comment>
<dbReference type="KEGG" id="asip:AQUSIP_11910"/>
<comment type="function">
    <text evidence="4">Methylates ribosomal protein uL3 on a specific glutamine residue.</text>
</comment>
<name>A0A5E4PFW1_9COXI</name>
<dbReference type="InterPro" id="IPR002052">
    <property type="entry name" value="DNA_methylase_N6_adenine_CS"/>
</dbReference>
<dbReference type="NCBIfam" id="TIGR00536">
    <property type="entry name" value="hemK_fam"/>
    <property type="match status" value="1"/>
</dbReference>
<keyword evidence="7" id="KW-1185">Reference proteome</keyword>
<dbReference type="HAMAP" id="MF_02125">
    <property type="entry name" value="L3_methyltr_PrmB"/>
    <property type="match status" value="1"/>
</dbReference>
<keyword evidence="2 4" id="KW-0808">Transferase</keyword>
<dbReference type="InterPro" id="IPR029063">
    <property type="entry name" value="SAM-dependent_MTases_sf"/>
</dbReference>
<keyword evidence="3 4" id="KW-0949">S-adenosyl-L-methionine</keyword>
<evidence type="ECO:0000256" key="4">
    <source>
        <dbReference type="HAMAP-Rule" id="MF_02125"/>
    </source>
</evidence>
<dbReference type="GO" id="GO:0003676">
    <property type="term" value="F:nucleic acid binding"/>
    <property type="evidence" value="ECO:0007669"/>
    <property type="project" value="InterPro"/>
</dbReference>
<dbReference type="NCBIfam" id="TIGR03533">
    <property type="entry name" value="L3_gln_methyl"/>
    <property type="match status" value="1"/>
</dbReference>
<dbReference type="PROSITE" id="PS00092">
    <property type="entry name" value="N6_MTASE"/>
    <property type="match status" value="1"/>
</dbReference>
<evidence type="ECO:0000256" key="1">
    <source>
        <dbReference type="ARBA" id="ARBA00022603"/>
    </source>
</evidence>
<feature type="domain" description="Methyltransferase small" evidence="5">
    <location>
        <begin position="130"/>
        <end position="213"/>
    </location>
</feature>
<evidence type="ECO:0000313" key="6">
    <source>
        <dbReference type="EMBL" id="VVC75890.1"/>
    </source>
</evidence>
<keyword evidence="6" id="KW-0689">Ribosomal protein</keyword>
<dbReference type="AlphaFoldDB" id="A0A5E4PFW1"/>
<dbReference type="CDD" id="cd02440">
    <property type="entry name" value="AdoMet_MTases"/>
    <property type="match status" value="1"/>
</dbReference>
<dbReference type="Gene3D" id="1.10.8.10">
    <property type="entry name" value="DNA helicase RuvA subunit, C-terminal domain"/>
    <property type="match status" value="1"/>
</dbReference>
<dbReference type="PANTHER" id="PTHR47806">
    <property type="entry name" value="50S RIBOSOMAL PROTEIN L3 GLUTAMINE METHYLTRANSFERASE"/>
    <property type="match status" value="1"/>
</dbReference>
<dbReference type="PIRSF" id="PIRSF037167">
    <property type="entry name" value="Mtase_YfcB_prd"/>
    <property type="match status" value="1"/>
</dbReference>
<dbReference type="GO" id="GO:0005840">
    <property type="term" value="C:ribosome"/>
    <property type="evidence" value="ECO:0007669"/>
    <property type="project" value="UniProtKB-KW"/>
</dbReference>
<organism evidence="6 7">
    <name type="scientific">Aquicella siphonis</name>
    <dbReference type="NCBI Taxonomy" id="254247"/>
    <lineage>
        <taxon>Bacteria</taxon>
        <taxon>Pseudomonadati</taxon>
        <taxon>Pseudomonadota</taxon>
        <taxon>Gammaproteobacteria</taxon>
        <taxon>Legionellales</taxon>
        <taxon>Coxiellaceae</taxon>
        <taxon>Aquicella</taxon>
    </lineage>
</organism>
<dbReference type="EC" id="2.1.1.298" evidence="4"/>
<dbReference type="EMBL" id="LR699119">
    <property type="protein sequence ID" value="VVC75890.1"/>
    <property type="molecule type" value="Genomic_DNA"/>
</dbReference>
<dbReference type="Proteomes" id="UP000324194">
    <property type="component" value="Chromosome 1"/>
</dbReference>